<dbReference type="PANTHER" id="PTHR45586:SF14">
    <property type="entry name" value="TETRATRICOPEPTIDE TPR_2 REPEAT PROTEIN"/>
    <property type="match status" value="1"/>
</dbReference>
<evidence type="ECO:0000256" key="2">
    <source>
        <dbReference type="ARBA" id="ARBA00022803"/>
    </source>
</evidence>
<gene>
    <name evidence="4" type="ORF">GCM10011430_02580</name>
</gene>
<evidence type="ECO:0000313" key="4">
    <source>
        <dbReference type="EMBL" id="GGI53084.1"/>
    </source>
</evidence>
<sequence length="409" mass="44086">MSVINKMLQELEQRQAEESDARVLPGQLKAAPQVRSRHVGWLAAAVLAVLLAGMLAWLWFRPAAVPAPAPALASAVVSAKPADASQIPPQLALKIAPTMPMSEQQASETQEAAVAAEAPALPTDDVQQAKVEKTENKPIDRTEPVAVSAVSVMPQETVDTAAAKVVDKPARLQPVRPEAVKPAASLPVAVAKPVAPQPVSTQPAVSAASIALDKQIRPLTSQQRAENDYRRAAAMAEQGRTAEATALLEHVLQEVPTHVGARQTLIALLLRTGQQDEAMRRAKEGLDIDMRQPGMAMILARLQVEKGAQQTAIITLQNSLPYAADQPDYRAFLAALLQRAGRQKEAVEQYLLAVRAVPQNGIWWMGLGISLQADGRTEEAREAFSRARETSSLSPELRAFVEQKLKQLH</sequence>
<dbReference type="SUPFAM" id="SSF48452">
    <property type="entry name" value="TPR-like"/>
    <property type="match status" value="1"/>
</dbReference>
<keyword evidence="1" id="KW-0677">Repeat</keyword>
<evidence type="ECO:0000313" key="5">
    <source>
        <dbReference type="Proteomes" id="UP000627205"/>
    </source>
</evidence>
<comment type="caution">
    <text evidence="4">The sequence shown here is derived from an EMBL/GenBank/DDBJ whole genome shotgun (WGS) entry which is preliminary data.</text>
</comment>
<dbReference type="AlphaFoldDB" id="A0A8J3B1C7"/>
<dbReference type="EMBL" id="BMDP01000001">
    <property type="protein sequence ID" value="GGI53084.1"/>
    <property type="molecule type" value="Genomic_DNA"/>
</dbReference>
<dbReference type="PANTHER" id="PTHR45586">
    <property type="entry name" value="TPR REPEAT-CONTAINING PROTEIN PA4667"/>
    <property type="match status" value="1"/>
</dbReference>
<proteinExistence type="predicted"/>
<accession>A0A8J3B1C7</accession>
<keyword evidence="5" id="KW-1185">Reference proteome</keyword>
<dbReference type="InterPro" id="IPR051012">
    <property type="entry name" value="CellSynth/LPSAsmb/PSIAsmb"/>
</dbReference>
<name>A0A8J3B1C7_9BURK</name>
<reference evidence="4" key="2">
    <citation type="submission" date="2020-09" db="EMBL/GenBank/DDBJ databases">
        <authorList>
            <person name="Sun Q."/>
            <person name="Sedlacek I."/>
        </authorList>
    </citation>
    <scope>NUCLEOTIDE SEQUENCE</scope>
    <source>
        <strain evidence="4">CCM 7664</strain>
    </source>
</reference>
<dbReference type="Gene3D" id="1.25.40.10">
    <property type="entry name" value="Tetratricopeptide repeat domain"/>
    <property type="match status" value="1"/>
</dbReference>
<keyword evidence="2" id="KW-0802">TPR repeat</keyword>
<reference evidence="4" key="1">
    <citation type="journal article" date="2014" name="Int. J. Syst. Evol. Microbiol.">
        <title>Complete genome sequence of Corynebacterium casei LMG S-19264T (=DSM 44701T), isolated from a smear-ripened cheese.</title>
        <authorList>
            <consortium name="US DOE Joint Genome Institute (JGI-PGF)"/>
            <person name="Walter F."/>
            <person name="Albersmeier A."/>
            <person name="Kalinowski J."/>
            <person name="Ruckert C."/>
        </authorList>
    </citation>
    <scope>NUCLEOTIDE SEQUENCE</scope>
    <source>
        <strain evidence="4">CCM 7664</strain>
    </source>
</reference>
<protein>
    <recommendedName>
        <fullName evidence="6">MSHA biogenesis protein MshN</fullName>
    </recommendedName>
</protein>
<dbReference type="InterPro" id="IPR011990">
    <property type="entry name" value="TPR-like_helical_dom_sf"/>
</dbReference>
<keyword evidence="3" id="KW-1133">Transmembrane helix</keyword>
<dbReference type="RefSeq" id="WP_188419172.1">
    <property type="nucleotide sequence ID" value="NZ_BMDP01000001.1"/>
</dbReference>
<evidence type="ECO:0008006" key="6">
    <source>
        <dbReference type="Google" id="ProtNLM"/>
    </source>
</evidence>
<keyword evidence="3" id="KW-0812">Transmembrane</keyword>
<keyword evidence="3" id="KW-0472">Membrane</keyword>
<evidence type="ECO:0000256" key="3">
    <source>
        <dbReference type="SAM" id="Phobius"/>
    </source>
</evidence>
<feature type="transmembrane region" description="Helical" evidence="3">
    <location>
        <begin position="39"/>
        <end position="60"/>
    </location>
</feature>
<dbReference type="Pfam" id="PF14559">
    <property type="entry name" value="TPR_19"/>
    <property type="match status" value="1"/>
</dbReference>
<evidence type="ECO:0000256" key="1">
    <source>
        <dbReference type="ARBA" id="ARBA00022737"/>
    </source>
</evidence>
<dbReference type="Proteomes" id="UP000627205">
    <property type="component" value="Unassembled WGS sequence"/>
</dbReference>
<organism evidence="4 5">
    <name type="scientific">Oxalicibacterium solurbis</name>
    <dbReference type="NCBI Taxonomy" id="69280"/>
    <lineage>
        <taxon>Bacteria</taxon>
        <taxon>Pseudomonadati</taxon>
        <taxon>Pseudomonadota</taxon>
        <taxon>Betaproteobacteria</taxon>
        <taxon>Burkholderiales</taxon>
        <taxon>Oxalobacteraceae</taxon>
        <taxon>Oxalicibacterium</taxon>
    </lineage>
</organism>